<dbReference type="Proteomes" id="UP000642748">
    <property type="component" value="Unassembled WGS sequence"/>
</dbReference>
<feature type="compositionally biased region" description="Polar residues" evidence="1">
    <location>
        <begin position="131"/>
        <end position="143"/>
    </location>
</feature>
<organism evidence="2 3">
    <name type="scientific">Rugosimonospora africana</name>
    <dbReference type="NCBI Taxonomy" id="556532"/>
    <lineage>
        <taxon>Bacteria</taxon>
        <taxon>Bacillati</taxon>
        <taxon>Actinomycetota</taxon>
        <taxon>Actinomycetes</taxon>
        <taxon>Micromonosporales</taxon>
        <taxon>Micromonosporaceae</taxon>
        <taxon>Rugosimonospora</taxon>
    </lineage>
</organism>
<evidence type="ECO:0000313" key="3">
    <source>
        <dbReference type="Proteomes" id="UP000642748"/>
    </source>
</evidence>
<dbReference type="AlphaFoldDB" id="A0A8J3QY19"/>
<protein>
    <submittedName>
        <fullName evidence="2">Uncharacterized protein</fullName>
    </submittedName>
</protein>
<keyword evidence="3" id="KW-1185">Reference proteome</keyword>
<evidence type="ECO:0000256" key="1">
    <source>
        <dbReference type="SAM" id="MobiDB-lite"/>
    </source>
</evidence>
<evidence type="ECO:0000313" key="2">
    <source>
        <dbReference type="EMBL" id="GIH18978.1"/>
    </source>
</evidence>
<comment type="caution">
    <text evidence="2">The sequence shown here is derived from an EMBL/GenBank/DDBJ whole genome shotgun (WGS) entry which is preliminary data.</text>
</comment>
<dbReference type="RefSeq" id="WP_203922462.1">
    <property type="nucleotide sequence ID" value="NZ_BONZ01000075.1"/>
</dbReference>
<accession>A0A8J3QY19</accession>
<gene>
    <name evidence="2" type="ORF">Raf01_71500</name>
</gene>
<reference evidence="2" key="1">
    <citation type="submission" date="2021-01" db="EMBL/GenBank/DDBJ databases">
        <title>Whole genome shotgun sequence of Rugosimonospora africana NBRC 104875.</title>
        <authorList>
            <person name="Komaki H."/>
            <person name="Tamura T."/>
        </authorList>
    </citation>
    <scope>NUCLEOTIDE SEQUENCE</scope>
    <source>
        <strain evidence="2">NBRC 104875</strain>
    </source>
</reference>
<sequence>MIIVPRLLTEVLESADTASAKMWSLDFADHISAACRDALAAPDVHDAYLATARACLHGGPTTHLGAAHRRMYEYWPSRGLPLELAVLAAVAVKAACQRQLEAHGYLVKVRYQPTVIDVAEKAQKIAGQHAGQRQTSGAENATDTGRYARWEEARWQLLHVISTTPNPQGAPDNR</sequence>
<feature type="region of interest" description="Disordered" evidence="1">
    <location>
        <begin position="126"/>
        <end position="145"/>
    </location>
</feature>
<proteinExistence type="predicted"/>
<dbReference type="EMBL" id="BONZ01000075">
    <property type="protein sequence ID" value="GIH18978.1"/>
    <property type="molecule type" value="Genomic_DNA"/>
</dbReference>
<name>A0A8J3QY19_9ACTN</name>